<dbReference type="EMBL" id="JBHFFA010000006">
    <property type="protein sequence ID" value="KAL2620040.1"/>
    <property type="molecule type" value="Genomic_DNA"/>
</dbReference>
<dbReference type="Pfam" id="PF04937">
    <property type="entry name" value="DUF659"/>
    <property type="match status" value="1"/>
</dbReference>
<evidence type="ECO:0000313" key="4">
    <source>
        <dbReference type="Proteomes" id="UP001605036"/>
    </source>
</evidence>
<evidence type="ECO:0000259" key="2">
    <source>
        <dbReference type="Pfam" id="PF04937"/>
    </source>
</evidence>
<name>A0ABD1XZW5_9MARC</name>
<keyword evidence="4" id="KW-1185">Reference proteome</keyword>
<feature type="domain" description="DUF659" evidence="2">
    <location>
        <begin position="105"/>
        <end position="155"/>
    </location>
</feature>
<comment type="caution">
    <text evidence="3">The sequence shown here is derived from an EMBL/GenBank/DDBJ whole genome shotgun (WGS) entry which is preliminary data.</text>
</comment>
<sequence length="158" mass="17358">MELSAFRREGSNKHIKDCECASQQLKFKIRALNNKERERAAELASLHDMESTSRALDKKEQEIESAFLGNIRDEPSSSYAGGPQGSDARPHNSNFSNPSSVANADNAASNILAGKLVREKYPYIIFGGCVAHGLDLLMEDIGKLPWVSGVVDDCRSFI</sequence>
<dbReference type="Proteomes" id="UP001605036">
    <property type="component" value="Unassembled WGS sequence"/>
</dbReference>
<protein>
    <recommendedName>
        <fullName evidence="2">DUF659 domain-containing protein</fullName>
    </recommendedName>
</protein>
<evidence type="ECO:0000313" key="3">
    <source>
        <dbReference type="EMBL" id="KAL2620040.1"/>
    </source>
</evidence>
<evidence type="ECO:0000256" key="1">
    <source>
        <dbReference type="SAM" id="MobiDB-lite"/>
    </source>
</evidence>
<dbReference type="AlphaFoldDB" id="A0ABD1XZW5"/>
<gene>
    <name evidence="3" type="ORF">R1flu_000245</name>
</gene>
<proteinExistence type="predicted"/>
<organism evidence="3 4">
    <name type="scientific">Riccia fluitans</name>
    <dbReference type="NCBI Taxonomy" id="41844"/>
    <lineage>
        <taxon>Eukaryota</taxon>
        <taxon>Viridiplantae</taxon>
        <taxon>Streptophyta</taxon>
        <taxon>Embryophyta</taxon>
        <taxon>Marchantiophyta</taxon>
        <taxon>Marchantiopsida</taxon>
        <taxon>Marchantiidae</taxon>
        <taxon>Marchantiales</taxon>
        <taxon>Ricciaceae</taxon>
        <taxon>Riccia</taxon>
    </lineage>
</organism>
<accession>A0ABD1XZW5</accession>
<dbReference type="InterPro" id="IPR007021">
    <property type="entry name" value="DUF659"/>
</dbReference>
<feature type="region of interest" description="Disordered" evidence="1">
    <location>
        <begin position="67"/>
        <end position="101"/>
    </location>
</feature>
<reference evidence="3 4" key="1">
    <citation type="submission" date="2024-09" db="EMBL/GenBank/DDBJ databases">
        <title>Chromosome-scale assembly of Riccia fluitans.</title>
        <authorList>
            <person name="Paukszto L."/>
            <person name="Sawicki J."/>
            <person name="Karawczyk K."/>
            <person name="Piernik-Szablinska J."/>
            <person name="Szczecinska M."/>
            <person name="Mazdziarz M."/>
        </authorList>
    </citation>
    <scope>NUCLEOTIDE SEQUENCE [LARGE SCALE GENOMIC DNA]</scope>
    <source>
        <strain evidence="3">Rf_01</strain>
        <tissue evidence="3">Aerial parts of the thallus</tissue>
    </source>
</reference>